<evidence type="ECO:0000313" key="6">
    <source>
        <dbReference type="EMBL" id="BDG04264.1"/>
    </source>
</evidence>
<dbReference type="Proteomes" id="UP001162891">
    <property type="component" value="Chromosome"/>
</dbReference>
<dbReference type="EMBL" id="AP025591">
    <property type="protein sequence ID" value="BDG04264.1"/>
    <property type="molecule type" value="Genomic_DNA"/>
</dbReference>
<reference evidence="7" key="1">
    <citation type="journal article" date="2022" name="Int. J. Syst. Evol. Microbiol.">
        <title>Anaeromyxobacter oryzae sp. nov., Anaeromyxobacter diazotrophicus sp. nov. and Anaeromyxobacter paludicola sp. nov., isolated from paddy soils.</title>
        <authorList>
            <person name="Itoh H."/>
            <person name="Xu Z."/>
            <person name="Mise K."/>
            <person name="Masuda Y."/>
            <person name="Ushijima N."/>
            <person name="Hayakawa C."/>
            <person name="Shiratori Y."/>
            <person name="Senoo K."/>
        </authorList>
    </citation>
    <scope>NUCLEOTIDE SEQUENCE [LARGE SCALE GENOMIC DNA]</scope>
    <source>
        <strain evidence="7">Red232</strain>
    </source>
</reference>
<keyword evidence="4" id="KW-0802">TPR repeat</keyword>
<accession>A0ABM7WXL3</accession>
<evidence type="ECO:0000256" key="3">
    <source>
        <dbReference type="ARBA" id="ARBA00022691"/>
    </source>
</evidence>
<dbReference type="SUPFAM" id="SSF53335">
    <property type="entry name" value="S-adenosyl-L-methionine-dependent methyltransferases"/>
    <property type="match status" value="1"/>
</dbReference>
<evidence type="ECO:0000259" key="5">
    <source>
        <dbReference type="PROSITE" id="PS50123"/>
    </source>
</evidence>
<dbReference type="CDD" id="cd02440">
    <property type="entry name" value="AdoMet_MTases"/>
    <property type="match status" value="1"/>
</dbReference>
<dbReference type="Gene3D" id="3.40.50.150">
    <property type="entry name" value="Vaccinia Virus protein VP39"/>
    <property type="match status" value="1"/>
</dbReference>
<dbReference type="InterPro" id="IPR022642">
    <property type="entry name" value="CheR_C"/>
</dbReference>
<keyword evidence="3" id="KW-0949">S-adenosyl-L-methionine</keyword>
<dbReference type="Gene3D" id="1.25.40.10">
    <property type="entry name" value="Tetratricopeptide repeat domain"/>
    <property type="match status" value="1"/>
</dbReference>
<feature type="domain" description="CheR-type methyltransferase" evidence="5">
    <location>
        <begin position="1"/>
        <end position="278"/>
    </location>
</feature>
<gene>
    <name evidence="6" type="ORF">AMOR_32600</name>
</gene>
<evidence type="ECO:0000256" key="2">
    <source>
        <dbReference type="ARBA" id="ARBA00022679"/>
    </source>
</evidence>
<dbReference type="PANTHER" id="PTHR24422">
    <property type="entry name" value="CHEMOTAXIS PROTEIN METHYLTRANSFERASE"/>
    <property type="match status" value="1"/>
</dbReference>
<feature type="repeat" description="TPR" evidence="4">
    <location>
        <begin position="409"/>
        <end position="442"/>
    </location>
</feature>
<dbReference type="PROSITE" id="PS50005">
    <property type="entry name" value="TPR"/>
    <property type="match status" value="1"/>
</dbReference>
<evidence type="ECO:0000256" key="4">
    <source>
        <dbReference type="PROSITE-ProRule" id="PRU00339"/>
    </source>
</evidence>
<dbReference type="PRINTS" id="PR00996">
    <property type="entry name" value="CHERMTFRASE"/>
</dbReference>
<dbReference type="InterPro" id="IPR050903">
    <property type="entry name" value="Bact_Chemotaxis_MeTrfase"/>
</dbReference>
<organism evidence="6 7">
    <name type="scientific">Anaeromyxobacter oryzae</name>
    <dbReference type="NCBI Taxonomy" id="2918170"/>
    <lineage>
        <taxon>Bacteria</taxon>
        <taxon>Pseudomonadati</taxon>
        <taxon>Myxococcota</taxon>
        <taxon>Myxococcia</taxon>
        <taxon>Myxococcales</taxon>
        <taxon>Cystobacterineae</taxon>
        <taxon>Anaeromyxobacteraceae</taxon>
        <taxon>Anaeromyxobacter</taxon>
    </lineage>
</organism>
<name>A0ABM7WXL3_9BACT</name>
<protein>
    <submittedName>
        <fullName evidence="6">Protein-glutamate O-methyltransferase</fullName>
    </submittedName>
</protein>
<dbReference type="Pfam" id="PF13432">
    <property type="entry name" value="TPR_16"/>
    <property type="match status" value="1"/>
</dbReference>
<dbReference type="InterPro" id="IPR029063">
    <property type="entry name" value="SAM-dependent_MTases_sf"/>
</dbReference>
<keyword evidence="7" id="KW-1185">Reference proteome</keyword>
<dbReference type="InterPro" id="IPR000780">
    <property type="entry name" value="CheR_MeTrfase"/>
</dbReference>
<dbReference type="PANTHER" id="PTHR24422:SF19">
    <property type="entry name" value="CHEMOTAXIS PROTEIN METHYLTRANSFERASE"/>
    <property type="match status" value="1"/>
</dbReference>
<dbReference type="PROSITE" id="PS50123">
    <property type="entry name" value="CHER"/>
    <property type="match status" value="1"/>
</dbReference>
<dbReference type="SMART" id="SM00028">
    <property type="entry name" value="TPR"/>
    <property type="match status" value="4"/>
</dbReference>
<keyword evidence="2" id="KW-0808">Transferase</keyword>
<evidence type="ECO:0000313" key="7">
    <source>
        <dbReference type="Proteomes" id="UP001162891"/>
    </source>
</evidence>
<dbReference type="InterPro" id="IPR011990">
    <property type="entry name" value="TPR-like_helical_dom_sf"/>
</dbReference>
<sequence>MKPILPEHLLDLAALLKERVGLHIRKDGHAALRIAVTARLDELPEIDDAASYLALLRSEPGGDEELRRLLPLVTVGKTSFFRDERQFRALEAILPGLVSRAKGGGRKLAIWSAGCATGEEPYSIAMTAAEAGAGPEDVEILATDLNPEAVVHAARGTYDPRRVREIPEPFLSRHFDRDGDRFHVRAGLRRLIAAIRPHNLVSSIFPRPADGGWDIIFCRNVIIYFDTPTTQGVLTQFHNALAPGGYLFLGYSESLFRLFEGFELTEVAGAFLYRRPETSGRLGAPAPLPAVPARPHLVPMPVQPPAVRHVTFAAPERAHTPVPLPPQAYPGTPAPAPPLAPQEYLDGAVALFADGRFGAARELLERQLEKGGEDLSVRLTLANLYGILRQPDRARESYVAALALEPLSAEAHLFYGIHLLSAGDAEEAALELSRALFLDPDLTLAHYYQGRCREAQRDVARARLSYRNALEAYRRRPAGKRQAFLGYYPDIPEDGSAFARAAEYALAAL</sequence>
<dbReference type="RefSeq" id="WP_248352627.1">
    <property type="nucleotide sequence ID" value="NZ_AP025591.1"/>
</dbReference>
<proteinExistence type="predicted"/>
<dbReference type="InterPro" id="IPR019734">
    <property type="entry name" value="TPR_rpt"/>
</dbReference>
<evidence type="ECO:0000256" key="1">
    <source>
        <dbReference type="ARBA" id="ARBA00022603"/>
    </source>
</evidence>
<dbReference type="SMART" id="SM00138">
    <property type="entry name" value="MeTrc"/>
    <property type="match status" value="1"/>
</dbReference>
<dbReference type="Pfam" id="PF01739">
    <property type="entry name" value="CheR"/>
    <property type="match status" value="1"/>
</dbReference>
<dbReference type="SUPFAM" id="SSF48452">
    <property type="entry name" value="TPR-like"/>
    <property type="match status" value="1"/>
</dbReference>
<keyword evidence="1" id="KW-0489">Methyltransferase</keyword>